<evidence type="ECO:0000313" key="1">
    <source>
        <dbReference type="Proteomes" id="UP000095281"/>
    </source>
</evidence>
<name>A0A1I8B442_MELHA</name>
<keyword evidence="1" id="KW-1185">Reference proteome</keyword>
<dbReference type="Proteomes" id="UP000095281">
    <property type="component" value="Unplaced"/>
</dbReference>
<dbReference type="InterPro" id="IPR051595">
    <property type="entry name" value="GH25_Enzymes"/>
</dbReference>
<dbReference type="WBParaSite" id="MhA1_Contig1345.frz3.gene1">
    <property type="protein sequence ID" value="MhA1_Contig1345.frz3.gene1"/>
    <property type="gene ID" value="MhA1_Contig1345.frz3.gene1"/>
</dbReference>
<dbReference type="PANTHER" id="PTHR23208:SF36">
    <property type="entry name" value="LYSOZYME-RELATED"/>
    <property type="match status" value="1"/>
</dbReference>
<proteinExistence type="predicted"/>
<reference evidence="2" key="1">
    <citation type="submission" date="2016-11" db="UniProtKB">
        <authorList>
            <consortium name="WormBaseParasite"/>
        </authorList>
    </citation>
    <scope>IDENTIFICATION</scope>
</reference>
<accession>A0A1I8B442</accession>
<dbReference type="GO" id="GO:0007165">
    <property type="term" value="P:signal transduction"/>
    <property type="evidence" value="ECO:0007669"/>
    <property type="project" value="TreeGrafter"/>
</dbReference>
<sequence>MLKKNYSTDFAIIQAFNHKGFVEKNLKLNYLNARKAGICDIDEMIETLKECKQDYGIYTFDWLVITGNTQKFKDVPLLYDNQAVYTSFVNYANSTDNFDNFGEFGGWTRPTAKIYSYTRNCGIFVANVFKPTLNEFKKCYN</sequence>
<dbReference type="PANTHER" id="PTHR23208">
    <property type="entry name" value="LYSOZYME PROTEIN"/>
    <property type="match status" value="1"/>
</dbReference>
<organism evidence="1 2">
    <name type="scientific">Meloidogyne hapla</name>
    <name type="common">Root-knot nematode worm</name>
    <dbReference type="NCBI Taxonomy" id="6305"/>
    <lineage>
        <taxon>Eukaryota</taxon>
        <taxon>Metazoa</taxon>
        <taxon>Ecdysozoa</taxon>
        <taxon>Nematoda</taxon>
        <taxon>Chromadorea</taxon>
        <taxon>Rhabditida</taxon>
        <taxon>Tylenchina</taxon>
        <taxon>Tylenchomorpha</taxon>
        <taxon>Tylenchoidea</taxon>
        <taxon>Meloidogynidae</taxon>
        <taxon>Meloidogyninae</taxon>
        <taxon>Meloidogyne</taxon>
    </lineage>
</organism>
<protein>
    <submittedName>
        <fullName evidence="2">Peptidase_C25 domain-containing protein</fullName>
    </submittedName>
</protein>
<evidence type="ECO:0000313" key="2">
    <source>
        <dbReference type="WBParaSite" id="MhA1_Contig1345.frz3.gene1"/>
    </source>
</evidence>
<dbReference type="AlphaFoldDB" id="A0A1I8B442"/>